<feature type="transmembrane region" description="Helical" evidence="1">
    <location>
        <begin position="48"/>
        <end position="70"/>
    </location>
</feature>
<evidence type="ECO:0000313" key="3">
    <source>
        <dbReference type="Proteomes" id="UP000682111"/>
    </source>
</evidence>
<dbReference type="AlphaFoldDB" id="A0A919WFH8"/>
<sequence length="109" mass="12370">MAKIKTFYRDFFIILILIILFFGLFGTINERVILLISNTTVQDLSASALFHKILFALQALALLAIIFVIYKNGLPIKREGKELTKKSMATILTVSFIFIVFPYAVLILL</sequence>
<gene>
    <name evidence="2" type="ORF">J27TS8_09480</name>
</gene>
<comment type="caution">
    <text evidence="2">The sequence shown here is derived from an EMBL/GenBank/DDBJ whole genome shotgun (WGS) entry which is preliminary data.</text>
</comment>
<evidence type="ECO:0000256" key="1">
    <source>
        <dbReference type="SAM" id="Phobius"/>
    </source>
</evidence>
<proteinExistence type="predicted"/>
<accession>A0A919WFH8</accession>
<protein>
    <submittedName>
        <fullName evidence="2">Uncharacterized protein</fullName>
    </submittedName>
</protein>
<name>A0A919WFH8_9BACI</name>
<keyword evidence="1" id="KW-1133">Transmembrane helix</keyword>
<dbReference type="Proteomes" id="UP000682111">
    <property type="component" value="Unassembled WGS sequence"/>
</dbReference>
<feature type="transmembrane region" description="Helical" evidence="1">
    <location>
        <begin position="7"/>
        <end position="28"/>
    </location>
</feature>
<feature type="transmembrane region" description="Helical" evidence="1">
    <location>
        <begin position="91"/>
        <end position="108"/>
    </location>
</feature>
<evidence type="ECO:0000313" key="2">
    <source>
        <dbReference type="EMBL" id="GIN60955.1"/>
    </source>
</evidence>
<keyword evidence="1" id="KW-0812">Transmembrane</keyword>
<keyword evidence="1" id="KW-0472">Membrane</keyword>
<keyword evidence="3" id="KW-1185">Reference proteome</keyword>
<organism evidence="2 3">
    <name type="scientific">Robertmurraya siralis</name>
    <dbReference type="NCBI Taxonomy" id="77777"/>
    <lineage>
        <taxon>Bacteria</taxon>
        <taxon>Bacillati</taxon>
        <taxon>Bacillota</taxon>
        <taxon>Bacilli</taxon>
        <taxon>Bacillales</taxon>
        <taxon>Bacillaceae</taxon>
        <taxon>Robertmurraya</taxon>
    </lineage>
</organism>
<dbReference type="RefSeq" id="WP_212933279.1">
    <property type="nucleotide sequence ID" value="NZ_BORC01000001.1"/>
</dbReference>
<dbReference type="EMBL" id="BORC01000001">
    <property type="protein sequence ID" value="GIN60955.1"/>
    <property type="molecule type" value="Genomic_DNA"/>
</dbReference>
<reference evidence="2" key="1">
    <citation type="submission" date="2021-03" db="EMBL/GenBank/DDBJ databases">
        <title>Antimicrobial resistance genes in bacteria isolated from Japanese honey, and their potential for conferring macrolide and lincosamide resistance in the American foulbrood pathogen Paenibacillus larvae.</title>
        <authorList>
            <person name="Okamoto M."/>
            <person name="Kumagai M."/>
            <person name="Kanamori H."/>
            <person name="Takamatsu D."/>
        </authorList>
    </citation>
    <scope>NUCLEOTIDE SEQUENCE</scope>
    <source>
        <strain evidence="2">J27TS8</strain>
    </source>
</reference>